<dbReference type="Proteomes" id="UP001470230">
    <property type="component" value="Unassembled WGS sequence"/>
</dbReference>
<proteinExistence type="predicted"/>
<sequence length="546" mass="61774">MCDPTCDLVSDLKSDLQQIRQQREKIFNEQNDFFNRFYADHFTFQPDAYQINISDSEEEEEPTRIRIMTMRYQTLFEQKPKKKKEKPPPEVVPLPPPVITKPLCIDRSTQAKKIEFRTLETQTSIKSTYVDTATVATTSAEVQTHAIRLRCEATNTDSVLPSYENVCIAFLESLLEDAPVFINSGPKPEQLEGILMDFLNQLIRDAKNFDNNQLDSSGNSQNGQSILSNGPLLKKAKLVDANIQQEIPVQTIATQSPISLKVLETPTRIFNYIPPPEQPRNFLVVDSSSLVTYSMAGDAYPSKSKEDDNFSYPPSLRIEPERRHIRMIIEPTMNKEFVRKDDDEVIKPILSDMQTGPEKPEDNKENVATPKKQQSTKLIQTEVARKMLQTEILEAENVSVEPKQNIQNLPILSFPSQPQPQPQPQPHPQPQPSHPPTLPSKQSKVPILNELKINKLEEIEDLSEFNIDNLLKDLDSSSSENDDDIASGYSNYSYYTEPLNDSTISKALNSSTVSTNLSVSGVDSESEGEFREPSYIESNDSFESDI</sequence>
<protein>
    <submittedName>
        <fullName evidence="2">Uncharacterized protein</fullName>
    </submittedName>
</protein>
<reference evidence="2 3" key="1">
    <citation type="submission" date="2024-04" db="EMBL/GenBank/DDBJ databases">
        <title>Tritrichomonas musculus Genome.</title>
        <authorList>
            <person name="Alves-Ferreira E."/>
            <person name="Grigg M."/>
            <person name="Lorenzi H."/>
            <person name="Galac M."/>
        </authorList>
    </citation>
    <scope>NUCLEOTIDE SEQUENCE [LARGE SCALE GENOMIC DNA]</scope>
    <source>
        <strain evidence="2 3">EAF2021</strain>
    </source>
</reference>
<dbReference type="EMBL" id="JAPFFF010000006">
    <property type="protein sequence ID" value="KAK8887193.1"/>
    <property type="molecule type" value="Genomic_DNA"/>
</dbReference>
<feature type="compositionally biased region" description="Low complexity" evidence="1">
    <location>
        <begin position="513"/>
        <end position="523"/>
    </location>
</feature>
<feature type="region of interest" description="Disordered" evidence="1">
    <location>
        <begin position="410"/>
        <end position="442"/>
    </location>
</feature>
<feature type="region of interest" description="Disordered" evidence="1">
    <location>
        <begin position="350"/>
        <end position="377"/>
    </location>
</feature>
<feature type="compositionally biased region" description="Pro residues" evidence="1">
    <location>
        <begin position="417"/>
        <end position="438"/>
    </location>
</feature>
<evidence type="ECO:0000256" key="1">
    <source>
        <dbReference type="SAM" id="MobiDB-lite"/>
    </source>
</evidence>
<evidence type="ECO:0000313" key="2">
    <source>
        <dbReference type="EMBL" id="KAK8887193.1"/>
    </source>
</evidence>
<feature type="region of interest" description="Disordered" evidence="1">
    <location>
        <begin position="513"/>
        <end position="546"/>
    </location>
</feature>
<name>A0ABR2K8P9_9EUKA</name>
<accession>A0ABR2K8P9</accession>
<evidence type="ECO:0000313" key="3">
    <source>
        <dbReference type="Proteomes" id="UP001470230"/>
    </source>
</evidence>
<comment type="caution">
    <text evidence="2">The sequence shown here is derived from an EMBL/GenBank/DDBJ whole genome shotgun (WGS) entry which is preliminary data.</text>
</comment>
<organism evidence="2 3">
    <name type="scientific">Tritrichomonas musculus</name>
    <dbReference type="NCBI Taxonomy" id="1915356"/>
    <lineage>
        <taxon>Eukaryota</taxon>
        <taxon>Metamonada</taxon>
        <taxon>Parabasalia</taxon>
        <taxon>Tritrichomonadida</taxon>
        <taxon>Tritrichomonadidae</taxon>
        <taxon>Tritrichomonas</taxon>
    </lineage>
</organism>
<gene>
    <name evidence="2" type="ORF">M9Y10_038231</name>
</gene>
<keyword evidence="3" id="KW-1185">Reference proteome</keyword>